<evidence type="ECO:0000313" key="8">
    <source>
        <dbReference type="WormBase" id="SRAE_X000184900"/>
    </source>
</evidence>
<evidence type="ECO:0000256" key="1">
    <source>
        <dbReference type="ARBA" id="ARBA00023054"/>
    </source>
</evidence>
<keyword evidence="1 2" id="KW-0175">Coiled coil</keyword>
<dbReference type="Pfam" id="PF09727">
    <property type="entry name" value="CortBP2"/>
    <property type="match status" value="1"/>
</dbReference>
<dbReference type="Proteomes" id="UP000035682">
    <property type="component" value="Unplaced"/>
</dbReference>
<sequence length="492" mass="56388">MDLEGRFVAKHFTNEELLRMVTYLEAELQAKECYIAVIKSERIKNILHNVRYGKMPKIDDPLEALKRDSDIVGAKFDEENVKSFYERQLNGIENLIKSQKLYQSNVKNSLIAAESRSAEIIKELELQGKEKDNVIKHNEDIRNALEKEKNDLHDNLLSMNSLVNELKCKLEKKDKYLQEEKDRTKTMILFLMEERKKVILSNYKLELKCKSLETKANASLPIDGTLVSELKKEIKILKKEKLKLIESMNEMKERNTQMEQIIKNQKEDLNLIRKNILTKTKQDTISPHMKLYSTNTLNTLLKNGEYQNGSRIQNSNTFPSTSKESSIPVFNSKPPNPLPTSRLTFTSERRYPRTVPTLPSRPPIGGNQINKKVSSPISNISNMAIVSTGIDKLHLIDHTDNSSTPLKGQSPHNRTSRVPTIPSNKRSTSLPRTSLQVHNQTLKTLQLFPKIVKNDEKLSPKKTLLNNRLQNVSPCHNNNSSSKNGTFHQQLL</sequence>
<evidence type="ECO:0000313" key="7">
    <source>
        <dbReference type="WBParaSite" id="SRAE_X000184900.1"/>
    </source>
</evidence>
<dbReference type="RefSeq" id="XP_024499319.1">
    <property type="nucleotide sequence ID" value="XM_024653607.1"/>
</dbReference>
<keyword evidence="6" id="KW-1185">Reference proteome</keyword>
<accession>A0A090KRI3</accession>
<dbReference type="OrthoDB" id="6021133at2759"/>
<dbReference type="GeneID" id="36384920"/>
<dbReference type="WormBase" id="SRAE_X000184900">
    <property type="protein sequence ID" value="SRP07361"/>
    <property type="gene ID" value="WBGene00267426"/>
</dbReference>
<feature type="compositionally biased region" description="Polar residues" evidence="3">
    <location>
        <begin position="464"/>
        <end position="492"/>
    </location>
</feature>
<name>A0A090KRI3_STRRB</name>
<reference evidence="5" key="1">
    <citation type="submission" date="2014-09" db="EMBL/GenBank/DDBJ databases">
        <authorList>
            <person name="Aslett A.Martin."/>
        </authorList>
    </citation>
    <scope>NUCLEOTIDE SEQUENCE</scope>
    <source>
        <strain evidence="5">ED321 Heterogonic</strain>
    </source>
</reference>
<dbReference type="CTD" id="36384920"/>
<evidence type="ECO:0000313" key="6">
    <source>
        <dbReference type="Proteomes" id="UP000035682"/>
    </source>
</evidence>
<reference evidence="7" key="3">
    <citation type="submission" date="2020-12" db="UniProtKB">
        <authorList>
            <consortium name="WormBaseParasite"/>
        </authorList>
    </citation>
    <scope>IDENTIFICATION</scope>
</reference>
<dbReference type="AlphaFoldDB" id="A0A090KRI3"/>
<feature type="region of interest" description="Disordered" evidence="3">
    <location>
        <begin position="398"/>
        <end position="434"/>
    </location>
</feature>
<feature type="region of interest" description="Disordered" evidence="3">
    <location>
        <begin position="462"/>
        <end position="492"/>
    </location>
</feature>
<feature type="domain" description="Cortactin-binding protein-2 N-terminal" evidence="4">
    <location>
        <begin position="13"/>
        <end position="197"/>
    </location>
</feature>
<evidence type="ECO:0000259" key="4">
    <source>
        <dbReference type="Pfam" id="PF09727"/>
    </source>
</evidence>
<dbReference type="InterPro" id="IPR050719">
    <property type="entry name" value="Cortactin-Actin_Reg"/>
</dbReference>
<organism evidence="5">
    <name type="scientific">Strongyloides ratti</name>
    <name type="common">Parasitic roundworm</name>
    <dbReference type="NCBI Taxonomy" id="34506"/>
    <lineage>
        <taxon>Eukaryota</taxon>
        <taxon>Metazoa</taxon>
        <taxon>Ecdysozoa</taxon>
        <taxon>Nematoda</taxon>
        <taxon>Chromadorea</taxon>
        <taxon>Rhabditida</taxon>
        <taxon>Tylenchina</taxon>
        <taxon>Panagrolaimomorpha</taxon>
        <taxon>Strongyloidoidea</taxon>
        <taxon>Strongyloididae</taxon>
        <taxon>Strongyloides</taxon>
    </lineage>
</organism>
<dbReference type="InterPro" id="IPR019131">
    <property type="entry name" value="Cortactin-binding_p2_N"/>
</dbReference>
<dbReference type="PANTHER" id="PTHR23166:SF7">
    <property type="entry name" value="LEUCINE ZIPPER PROTEIN 1"/>
    <property type="match status" value="1"/>
</dbReference>
<protein>
    <submittedName>
        <fullName evidence="5 7">Cortactin-binding protein-2, N-terminal domain-containing protein</fullName>
    </submittedName>
</protein>
<feature type="region of interest" description="Disordered" evidence="3">
    <location>
        <begin position="353"/>
        <end position="372"/>
    </location>
</feature>
<dbReference type="WBParaSite" id="SRAE_X000184900.1">
    <property type="protein sequence ID" value="SRAE_X000184900.1"/>
    <property type="gene ID" value="WBGene00267426"/>
</dbReference>
<evidence type="ECO:0000313" key="5">
    <source>
        <dbReference type="EMBL" id="CEF60109.1"/>
    </source>
</evidence>
<feature type="compositionally biased region" description="Polar residues" evidence="3">
    <location>
        <begin position="401"/>
        <end position="434"/>
    </location>
</feature>
<evidence type="ECO:0000256" key="3">
    <source>
        <dbReference type="SAM" id="MobiDB-lite"/>
    </source>
</evidence>
<feature type="compositionally biased region" description="Polar residues" evidence="3">
    <location>
        <begin position="307"/>
        <end position="329"/>
    </location>
</feature>
<dbReference type="EMBL" id="LN609397">
    <property type="protein sequence ID" value="CEF60109.1"/>
    <property type="molecule type" value="Genomic_DNA"/>
</dbReference>
<evidence type="ECO:0000256" key="2">
    <source>
        <dbReference type="SAM" id="Coils"/>
    </source>
</evidence>
<dbReference type="PANTHER" id="PTHR23166">
    <property type="entry name" value="FILAMIN/GPBP-INTERACTING PROTEIN"/>
    <property type="match status" value="1"/>
</dbReference>
<gene>
    <name evidence="5 7 8" type="ORF">SRAE_X000184900</name>
</gene>
<feature type="coiled-coil region" evidence="2">
    <location>
        <begin position="227"/>
        <end position="275"/>
    </location>
</feature>
<feature type="coiled-coil region" evidence="2">
    <location>
        <begin position="131"/>
        <end position="183"/>
    </location>
</feature>
<feature type="region of interest" description="Disordered" evidence="3">
    <location>
        <begin position="307"/>
        <end position="343"/>
    </location>
</feature>
<reference evidence="6" key="2">
    <citation type="submission" date="2014-09" db="EMBL/GenBank/DDBJ databases">
        <authorList>
            <person name="Martin A.A."/>
        </authorList>
    </citation>
    <scope>NUCLEOTIDE SEQUENCE</scope>
    <source>
        <strain evidence="6">ED321</strain>
    </source>
</reference>
<proteinExistence type="predicted"/>